<protein>
    <submittedName>
        <fullName evidence="1">Uncharacterized protein</fullName>
    </submittedName>
</protein>
<organism evidence="1">
    <name type="scientific">marine sediment metagenome</name>
    <dbReference type="NCBI Taxonomy" id="412755"/>
    <lineage>
        <taxon>unclassified sequences</taxon>
        <taxon>metagenomes</taxon>
        <taxon>ecological metagenomes</taxon>
    </lineage>
</organism>
<reference evidence="1" key="1">
    <citation type="journal article" date="2014" name="Front. Microbiol.">
        <title>High frequency of phylogenetically diverse reductive dehalogenase-homologous genes in deep subseafloor sedimentary metagenomes.</title>
        <authorList>
            <person name="Kawai M."/>
            <person name="Futagami T."/>
            <person name="Toyoda A."/>
            <person name="Takaki Y."/>
            <person name="Nishi S."/>
            <person name="Hori S."/>
            <person name="Arai W."/>
            <person name="Tsubouchi T."/>
            <person name="Morono Y."/>
            <person name="Uchiyama I."/>
            <person name="Ito T."/>
            <person name="Fujiyama A."/>
            <person name="Inagaki F."/>
            <person name="Takami H."/>
        </authorList>
    </citation>
    <scope>NUCLEOTIDE SEQUENCE</scope>
    <source>
        <strain evidence="1">Expedition CK06-06</strain>
    </source>
</reference>
<dbReference type="AlphaFoldDB" id="X0VRQ2"/>
<evidence type="ECO:0000313" key="1">
    <source>
        <dbReference type="EMBL" id="GAG20910.1"/>
    </source>
</evidence>
<gene>
    <name evidence="1" type="ORF">S01H1_47354</name>
</gene>
<dbReference type="EMBL" id="BARS01030360">
    <property type="protein sequence ID" value="GAG20910.1"/>
    <property type="molecule type" value="Genomic_DNA"/>
</dbReference>
<sequence length="124" mass="14743">MKSKEAVRIIDKYGIELPTGCAAEIVNLILELQKYKDMDGETRDKFNYIEQMNFPVKRYTYENIMSVMNEIKEKYFPKPKPEDVADRYILNKIEEAIKNFLQDIYHIRVEREVKERNKKGGISC</sequence>
<proteinExistence type="predicted"/>
<comment type="caution">
    <text evidence="1">The sequence shown here is derived from an EMBL/GenBank/DDBJ whole genome shotgun (WGS) entry which is preliminary data.</text>
</comment>
<accession>X0VRQ2</accession>
<name>X0VRQ2_9ZZZZ</name>